<dbReference type="GO" id="GO:0005829">
    <property type="term" value="C:cytosol"/>
    <property type="evidence" value="ECO:0007669"/>
    <property type="project" value="TreeGrafter"/>
</dbReference>
<dbReference type="SUPFAM" id="SSF51430">
    <property type="entry name" value="NAD(P)-linked oxidoreductase"/>
    <property type="match status" value="1"/>
</dbReference>
<dbReference type="Proteomes" id="UP000297900">
    <property type="component" value="Unassembled WGS sequence"/>
</dbReference>
<evidence type="ECO:0000259" key="2">
    <source>
        <dbReference type="Pfam" id="PF00248"/>
    </source>
</evidence>
<dbReference type="Pfam" id="PF00248">
    <property type="entry name" value="Aldo_ket_red"/>
    <property type="match status" value="1"/>
</dbReference>
<name>A0A4Y8LTF5_9BACL</name>
<keyword evidence="1" id="KW-0560">Oxidoreductase</keyword>
<evidence type="ECO:0000256" key="1">
    <source>
        <dbReference type="ARBA" id="ARBA00023002"/>
    </source>
</evidence>
<gene>
    <name evidence="3" type="ORF">E2980_15020</name>
</gene>
<feature type="domain" description="NADP-dependent oxidoreductase" evidence="2">
    <location>
        <begin position="16"/>
        <end position="294"/>
    </location>
</feature>
<dbReference type="InterPro" id="IPR036812">
    <property type="entry name" value="NAD(P)_OxRdtase_dom_sf"/>
</dbReference>
<accession>A0A4Y8LTF5</accession>
<proteinExistence type="predicted"/>
<keyword evidence="4" id="KW-1185">Reference proteome</keyword>
<sequence>MKYRVLGQTGLKVSVVGVGTWQFGGEWGRSYERQEVNAILGKAKELGINLIDTAECYGDHLSESLIGEAIQGNRLDWIVATKFGHHFHRHFDRTDVFEPKDVIHQLELSLKSLKTDYIDLYQFHSGPDAAFDQEELWNVLSRQVQAGKIRHLGISIGSNENIHQTSQATKVKAGAIQVVYNRLDRKPEKEVFPSCIEQNLGVLARVPLASGLLSGKYKPGAKFASDDVRSRRDADQLDRQIQEAEAIRNDEVPQGTDMAAWALAWCLKHPAVTSVIPGCKDVAQVEANAAAVELVEAGHRQDA</sequence>
<dbReference type="PANTHER" id="PTHR43364:SF4">
    <property type="entry name" value="NAD(P)-LINKED OXIDOREDUCTASE SUPERFAMILY PROTEIN"/>
    <property type="match status" value="1"/>
</dbReference>
<dbReference type="Gene3D" id="3.20.20.100">
    <property type="entry name" value="NADP-dependent oxidoreductase domain"/>
    <property type="match status" value="1"/>
</dbReference>
<evidence type="ECO:0000313" key="4">
    <source>
        <dbReference type="Proteomes" id="UP000297900"/>
    </source>
</evidence>
<dbReference type="InterPro" id="IPR050523">
    <property type="entry name" value="AKR_Detox_Biosynth"/>
</dbReference>
<dbReference type="EMBL" id="SOMN01000022">
    <property type="protein sequence ID" value="TFE24854.1"/>
    <property type="molecule type" value="Genomic_DNA"/>
</dbReference>
<dbReference type="RefSeq" id="WP_135153012.1">
    <property type="nucleotide sequence ID" value="NZ_SOMN01000022.1"/>
</dbReference>
<dbReference type="InterPro" id="IPR023210">
    <property type="entry name" value="NADP_OxRdtase_dom"/>
</dbReference>
<dbReference type="AlphaFoldDB" id="A0A4Y8LTF5"/>
<reference evidence="3 4" key="1">
    <citation type="submission" date="2019-03" db="EMBL/GenBank/DDBJ databases">
        <title>Cohnella endophytica sp. nov., a novel endophytic bacterium isolated from bark of Sonneratia apetala.</title>
        <authorList>
            <person name="Tuo L."/>
        </authorList>
    </citation>
    <scope>NUCLEOTIDE SEQUENCE [LARGE SCALE GENOMIC DNA]</scope>
    <source>
        <strain evidence="3 4">CCTCC AB 208254</strain>
    </source>
</reference>
<protein>
    <submittedName>
        <fullName evidence="3">Aldo/keto reductase</fullName>
    </submittedName>
</protein>
<dbReference type="GO" id="GO:0016491">
    <property type="term" value="F:oxidoreductase activity"/>
    <property type="evidence" value="ECO:0007669"/>
    <property type="project" value="UniProtKB-KW"/>
</dbReference>
<dbReference type="PANTHER" id="PTHR43364">
    <property type="entry name" value="NADH-SPECIFIC METHYLGLYOXAL REDUCTASE-RELATED"/>
    <property type="match status" value="1"/>
</dbReference>
<evidence type="ECO:0000313" key="3">
    <source>
        <dbReference type="EMBL" id="TFE24854.1"/>
    </source>
</evidence>
<dbReference type="CDD" id="cd19086">
    <property type="entry name" value="AKR_AKR11C1"/>
    <property type="match status" value="1"/>
</dbReference>
<comment type="caution">
    <text evidence="3">The sequence shown here is derived from an EMBL/GenBank/DDBJ whole genome shotgun (WGS) entry which is preliminary data.</text>
</comment>
<dbReference type="OrthoDB" id="9773828at2"/>
<organism evidence="3 4">
    <name type="scientific">Cohnella luojiensis</name>
    <dbReference type="NCBI Taxonomy" id="652876"/>
    <lineage>
        <taxon>Bacteria</taxon>
        <taxon>Bacillati</taxon>
        <taxon>Bacillota</taxon>
        <taxon>Bacilli</taxon>
        <taxon>Bacillales</taxon>
        <taxon>Paenibacillaceae</taxon>
        <taxon>Cohnella</taxon>
    </lineage>
</organism>